<feature type="transmembrane region" description="Helical" evidence="1">
    <location>
        <begin position="13"/>
        <end position="30"/>
    </location>
</feature>
<sequence length="59" mass="6590">MSTILSDILGTEGWVWLMIPLLCLLLIHFGDQNGRLRELVVRLAGAALVVLIMIAMGRW</sequence>
<keyword evidence="1" id="KW-0812">Transmembrane</keyword>
<dbReference type="EMBL" id="JACIBX010000021">
    <property type="protein sequence ID" value="MBB3713812.1"/>
    <property type="molecule type" value="Genomic_DNA"/>
</dbReference>
<evidence type="ECO:0000313" key="2">
    <source>
        <dbReference type="EMBL" id="MBB3713812.1"/>
    </source>
</evidence>
<keyword evidence="1" id="KW-1133">Transmembrane helix</keyword>
<evidence type="ECO:0000313" key="3">
    <source>
        <dbReference type="Proteomes" id="UP000576152"/>
    </source>
</evidence>
<evidence type="ECO:0000256" key="1">
    <source>
        <dbReference type="SAM" id="Phobius"/>
    </source>
</evidence>
<reference evidence="2 3" key="1">
    <citation type="submission" date="2020-08" db="EMBL/GenBank/DDBJ databases">
        <title>Genomic Encyclopedia of Type Strains, Phase III (KMG-III): the genomes of soil and plant-associated and newly described type strains.</title>
        <authorList>
            <person name="Whitman W."/>
        </authorList>
    </citation>
    <scope>NUCLEOTIDE SEQUENCE [LARGE SCALE GENOMIC DNA]</scope>
    <source>
        <strain evidence="2 3">CECT 8572</strain>
    </source>
</reference>
<organism evidence="2 3">
    <name type="scientific">Limimaricola variabilis</name>
    <dbReference type="NCBI Taxonomy" id="1492771"/>
    <lineage>
        <taxon>Bacteria</taxon>
        <taxon>Pseudomonadati</taxon>
        <taxon>Pseudomonadota</taxon>
        <taxon>Alphaproteobacteria</taxon>
        <taxon>Rhodobacterales</taxon>
        <taxon>Paracoccaceae</taxon>
        <taxon>Limimaricola</taxon>
    </lineage>
</organism>
<feature type="transmembrane region" description="Helical" evidence="1">
    <location>
        <begin position="39"/>
        <end position="57"/>
    </location>
</feature>
<protein>
    <submittedName>
        <fullName evidence="2">Uncharacterized protein</fullName>
    </submittedName>
</protein>
<keyword evidence="3" id="KW-1185">Reference proteome</keyword>
<name>A0ABR6HTE4_9RHOB</name>
<gene>
    <name evidence="2" type="ORF">FHS00_003419</name>
</gene>
<dbReference type="Proteomes" id="UP000576152">
    <property type="component" value="Unassembled WGS sequence"/>
</dbReference>
<keyword evidence="1" id="KW-0472">Membrane</keyword>
<comment type="caution">
    <text evidence="2">The sequence shown here is derived from an EMBL/GenBank/DDBJ whole genome shotgun (WGS) entry which is preliminary data.</text>
</comment>
<proteinExistence type="predicted"/>
<accession>A0ABR6HTE4</accession>